<evidence type="ECO:0000313" key="2">
    <source>
        <dbReference type="EMBL" id="SHJ38746.1"/>
    </source>
</evidence>
<keyword evidence="1" id="KW-0732">Signal</keyword>
<gene>
    <name evidence="2" type="ORF">SAMN05444000_10830</name>
</gene>
<feature type="signal peptide" evidence="1">
    <location>
        <begin position="1"/>
        <end position="19"/>
    </location>
</feature>
<name>A0A1M6IWA1_9RHOB</name>
<dbReference type="EMBL" id="FQZQ01000008">
    <property type="protein sequence ID" value="SHJ38746.1"/>
    <property type="molecule type" value="Genomic_DNA"/>
</dbReference>
<dbReference type="InterPro" id="IPR011990">
    <property type="entry name" value="TPR-like_helical_dom_sf"/>
</dbReference>
<keyword evidence="3" id="KW-1185">Reference proteome</keyword>
<evidence type="ECO:0000313" key="3">
    <source>
        <dbReference type="Proteomes" id="UP000183982"/>
    </source>
</evidence>
<dbReference type="RefSeq" id="WP_245815155.1">
    <property type="nucleotide sequence ID" value="NZ_FQZQ01000008.1"/>
</dbReference>
<dbReference type="SMART" id="SM00028">
    <property type="entry name" value="TPR"/>
    <property type="match status" value="2"/>
</dbReference>
<reference evidence="3" key="1">
    <citation type="submission" date="2016-11" db="EMBL/GenBank/DDBJ databases">
        <authorList>
            <person name="Varghese N."/>
            <person name="Submissions S."/>
        </authorList>
    </citation>
    <scope>NUCLEOTIDE SEQUENCE [LARGE SCALE GENOMIC DNA]</scope>
    <source>
        <strain evidence="3">DSM 100564</strain>
    </source>
</reference>
<proteinExistence type="predicted"/>
<dbReference type="Pfam" id="PF14559">
    <property type="entry name" value="TPR_19"/>
    <property type="match status" value="1"/>
</dbReference>
<dbReference type="STRING" id="1470563.SAMN05444000_10830"/>
<accession>A0A1M6IWA1</accession>
<organism evidence="2 3">
    <name type="scientific">Shimia gijangensis</name>
    <dbReference type="NCBI Taxonomy" id="1470563"/>
    <lineage>
        <taxon>Bacteria</taxon>
        <taxon>Pseudomonadati</taxon>
        <taxon>Pseudomonadota</taxon>
        <taxon>Alphaproteobacteria</taxon>
        <taxon>Rhodobacterales</taxon>
        <taxon>Roseobacteraceae</taxon>
    </lineage>
</organism>
<sequence>MKHLILPLVMAMMGAPVLASECPTPPDHSESLNMLIAQVQNAPDEHSARLIFNDMWSYWADAPDEIAQGILDQGMQKRAAWDLLGAREDFDTLVAYCPHYAEGFNQRAFVNFLRQDYVAALPDLERAIDLSPRHIGALSGRAMALIGLGRDAEAQDALAEVLELNPWLPERGLLKAPPSMQNPGEEL</sequence>
<dbReference type="Gene3D" id="1.25.40.10">
    <property type="entry name" value="Tetratricopeptide repeat domain"/>
    <property type="match status" value="1"/>
</dbReference>
<dbReference type="InterPro" id="IPR019734">
    <property type="entry name" value="TPR_rpt"/>
</dbReference>
<protein>
    <submittedName>
        <fullName evidence="2">Tetratricopeptide repeat-containing protein</fullName>
    </submittedName>
</protein>
<dbReference type="AlphaFoldDB" id="A0A1M6IWA1"/>
<evidence type="ECO:0000256" key="1">
    <source>
        <dbReference type="SAM" id="SignalP"/>
    </source>
</evidence>
<feature type="chain" id="PRO_5013268812" evidence="1">
    <location>
        <begin position="20"/>
        <end position="187"/>
    </location>
</feature>
<dbReference type="Proteomes" id="UP000183982">
    <property type="component" value="Unassembled WGS sequence"/>
</dbReference>
<dbReference type="SUPFAM" id="SSF48452">
    <property type="entry name" value="TPR-like"/>
    <property type="match status" value="1"/>
</dbReference>